<evidence type="ECO:0000313" key="2">
    <source>
        <dbReference type="EMBL" id="MFD1628291.1"/>
    </source>
</evidence>
<dbReference type="RefSeq" id="WP_379660678.1">
    <property type="nucleotide sequence ID" value="NZ_JBHUDG010000001.1"/>
</dbReference>
<organism evidence="2 3">
    <name type="scientific">Pseudopedobacter beijingensis</name>
    <dbReference type="NCBI Taxonomy" id="1207056"/>
    <lineage>
        <taxon>Bacteria</taxon>
        <taxon>Pseudomonadati</taxon>
        <taxon>Bacteroidota</taxon>
        <taxon>Sphingobacteriia</taxon>
        <taxon>Sphingobacteriales</taxon>
        <taxon>Sphingobacteriaceae</taxon>
        <taxon>Pseudopedobacter</taxon>
    </lineage>
</organism>
<protein>
    <submittedName>
        <fullName evidence="2">Uncharacterized protein</fullName>
    </submittedName>
</protein>
<dbReference type="EMBL" id="JBHUDG010000001">
    <property type="protein sequence ID" value="MFD1628291.1"/>
    <property type="molecule type" value="Genomic_DNA"/>
</dbReference>
<gene>
    <name evidence="2" type="ORF">ACFSAH_00300</name>
</gene>
<accession>A0ABW4I6B9</accession>
<keyword evidence="3" id="KW-1185">Reference proteome</keyword>
<feature type="region of interest" description="Disordered" evidence="1">
    <location>
        <begin position="1"/>
        <end position="22"/>
    </location>
</feature>
<dbReference type="Proteomes" id="UP001597118">
    <property type="component" value="Unassembled WGS sequence"/>
</dbReference>
<name>A0ABW4I6B9_9SPHI</name>
<sequence>MAEQEHSLPYSGKTGNRVGYRRGKKYFERQQTKSYQPPAESLKSANEFGTASKASVLLRNAFKEVLLSSFKTDLHSRLSKRFGEVLRSGPIEKKGTRNVFDGDPEVLRGFEFNKDRSFDGLTLLRLTVNVHDKEVWVQLPSFKREIYTSMPPKAERLWVEVSYAWIDFTNAVHFTSKAPPVVFNGAEDFKGGRFKIAIREEKQWALVVMITICFDYNSSGPLGIIGNKMYQAGRIEKVLYFSDGKLLQYQNNQVKSRKEPEKVAGPDVFWEEL</sequence>
<evidence type="ECO:0000313" key="3">
    <source>
        <dbReference type="Proteomes" id="UP001597118"/>
    </source>
</evidence>
<reference evidence="3" key="1">
    <citation type="journal article" date="2019" name="Int. J. Syst. Evol. Microbiol.">
        <title>The Global Catalogue of Microorganisms (GCM) 10K type strain sequencing project: providing services to taxonomists for standard genome sequencing and annotation.</title>
        <authorList>
            <consortium name="The Broad Institute Genomics Platform"/>
            <consortium name="The Broad Institute Genome Sequencing Center for Infectious Disease"/>
            <person name="Wu L."/>
            <person name="Ma J."/>
        </authorList>
    </citation>
    <scope>NUCLEOTIDE SEQUENCE [LARGE SCALE GENOMIC DNA]</scope>
    <source>
        <strain evidence="3">CCUG 53762</strain>
    </source>
</reference>
<comment type="caution">
    <text evidence="2">The sequence shown here is derived from an EMBL/GenBank/DDBJ whole genome shotgun (WGS) entry which is preliminary data.</text>
</comment>
<evidence type="ECO:0000256" key="1">
    <source>
        <dbReference type="SAM" id="MobiDB-lite"/>
    </source>
</evidence>
<proteinExistence type="predicted"/>